<evidence type="ECO:0000256" key="1">
    <source>
        <dbReference type="SAM" id="MobiDB-lite"/>
    </source>
</evidence>
<name>A0A4Y2RRP6_ARAVE</name>
<reference evidence="2 3" key="1">
    <citation type="journal article" date="2019" name="Sci. Rep.">
        <title>Orb-weaving spider Araneus ventricosus genome elucidates the spidroin gene catalogue.</title>
        <authorList>
            <person name="Kono N."/>
            <person name="Nakamura H."/>
            <person name="Ohtoshi R."/>
            <person name="Moran D.A.P."/>
            <person name="Shinohara A."/>
            <person name="Yoshida Y."/>
            <person name="Fujiwara M."/>
            <person name="Mori M."/>
            <person name="Tomita M."/>
            <person name="Arakawa K."/>
        </authorList>
    </citation>
    <scope>NUCLEOTIDE SEQUENCE [LARGE SCALE GENOMIC DNA]</scope>
</reference>
<dbReference type="Proteomes" id="UP000499080">
    <property type="component" value="Unassembled WGS sequence"/>
</dbReference>
<dbReference type="AlphaFoldDB" id="A0A4Y2RRP6"/>
<evidence type="ECO:0000313" key="2">
    <source>
        <dbReference type="EMBL" id="GBN78494.1"/>
    </source>
</evidence>
<dbReference type="EMBL" id="BGPR01018197">
    <property type="protein sequence ID" value="GBN78494.1"/>
    <property type="molecule type" value="Genomic_DNA"/>
</dbReference>
<evidence type="ECO:0000313" key="3">
    <source>
        <dbReference type="Proteomes" id="UP000499080"/>
    </source>
</evidence>
<organism evidence="2 3">
    <name type="scientific">Araneus ventricosus</name>
    <name type="common">Orbweaver spider</name>
    <name type="synonym">Epeira ventricosa</name>
    <dbReference type="NCBI Taxonomy" id="182803"/>
    <lineage>
        <taxon>Eukaryota</taxon>
        <taxon>Metazoa</taxon>
        <taxon>Ecdysozoa</taxon>
        <taxon>Arthropoda</taxon>
        <taxon>Chelicerata</taxon>
        <taxon>Arachnida</taxon>
        <taxon>Araneae</taxon>
        <taxon>Araneomorphae</taxon>
        <taxon>Entelegynae</taxon>
        <taxon>Araneoidea</taxon>
        <taxon>Araneidae</taxon>
        <taxon>Araneus</taxon>
    </lineage>
</organism>
<proteinExistence type="predicted"/>
<gene>
    <name evidence="2" type="ORF">AVEN_25188_2</name>
</gene>
<keyword evidence="3" id="KW-1185">Reference proteome</keyword>
<comment type="caution">
    <text evidence="2">The sequence shown here is derived from an EMBL/GenBank/DDBJ whole genome shotgun (WGS) entry which is preliminary data.</text>
</comment>
<accession>A0A4Y2RRP6</accession>
<feature type="region of interest" description="Disordered" evidence="1">
    <location>
        <begin position="1"/>
        <end position="23"/>
    </location>
</feature>
<sequence>MDYPVSEANLEPDSCDPSENSKRNKNLYTVIPSLAVICGCNMKEAFVSSTTKLQASAGSFFKESSFTLGLKRFLLKTPGLYYIELNLTW</sequence>
<protein>
    <submittedName>
        <fullName evidence="2">Uncharacterized protein</fullName>
    </submittedName>
</protein>